<proteinExistence type="predicted"/>
<name>A0AAG5CSF7_ANOAO</name>
<sequence>MKNANPSLGKTSLQEGQEGGPGIAVVAISASPCVSRMHRKAANVCGESIVSEFTL</sequence>
<reference evidence="1" key="1">
    <citation type="submission" date="2024-04" db="UniProtKB">
        <authorList>
            <consortium name="EnsemblMetazoa"/>
        </authorList>
    </citation>
    <scope>IDENTIFICATION</scope>
    <source>
        <strain evidence="1">EBRO</strain>
    </source>
</reference>
<accession>A0AAG5CSF7</accession>
<keyword evidence="2" id="KW-1185">Reference proteome</keyword>
<dbReference type="AlphaFoldDB" id="A0AAG5CSF7"/>
<protein>
    <submittedName>
        <fullName evidence="1">Uncharacterized protein</fullName>
    </submittedName>
</protein>
<evidence type="ECO:0000313" key="1">
    <source>
        <dbReference type="EnsemblMetazoa" id="ENSAATROPP001771"/>
    </source>
</evidence>
<dbReference type="EnsemblMetazoa" id="ENSAATROPT001847">
    <property type="protein sequence ID" value="ENSAATROPP001771"/>
    <property type="gene ID" value="ENSAATROPG001453"/>
</dbReference>
<organism evidence="1 2">
    <name type="scientific">Anopheles atroparvus</name>
    <name type="common">European mosquito</name>
    <dbReference type="NCBI Taxonomy" id="41427"/>
    <lineage>
        <taxon>Eukaryota</taxon>
        <taxon>Metazoa</taxon>
        <taxon>Ecdysozoa</taxon>
        <taxon>Arthropoda</taxon>
        <taxon>Hexapoda</taxon>
        <taxon>Insecta</taxon>
        <taxon>Pterygota</taxon>
        <taxon>Neoptera</taxon>
        <taxon>Endopterygota</taxon>
        <taxon>Diptera</taxon>
        <taxon>Nematocera</taxon>
        <taxon>Culicoidea</taxon>
        <taxon>Culicidae</taxon>
        <taxon>Anophelinae</taxon>
        <taxon>Anopheles</taxon>
    </lineage>
</organism>
<dbReference type="Proteomes" id="UP000075880">
    <property type="component" value="Unassembled WGS sequence"/>
</dbReference>
<evidence type="ECO:0000313" key="2">
    <source>
        <dbReference type="Proteomes" id="UP000075880"/>
    </source>
</evidence>